<comment type="similarity">
    <text evidence="1">Belongs to the AfsR/DnrI/RedD regulatory family.</text>
</comment>
<evidence type="ECO:0000256" key="6">
    <source>
        <dbReference type="SAM" id="MobiDB-lite"/>
    </source>
</evidence>
<evidence type="ECO:0000313" key="9">
    <source>
        <dbReference type="Proteomes" id="UP000598146"/>
    </source>
</evidence>
<dbReference type="PROSITE" id="PS51755">
    <property type="entry name" value="OMPR_PHOB"/>
    <property type="match status" value="1"/>
</dbReference>
<gene>
    <name evidence="8" type="ORF">I4J89_24255</name>
</gene>
<proteinExistence type="inferred from homology"/>
<dbReference type="InterPro" id="IPR001867">
    <property type="entry name" value="OmpR/PhoB-type_DNA-bd"/>
</dbReference>
<dbReference type="SUPFAM" id="SSF46894">
    <property type="entry name" value="C-terminal effector domain of the bipartite response regulators"/>
    <property type="match status" value="1"/>
</dbReference>
<evidence type="ECO:0000256" key="2">
    <source>
        <dbReference type="ARBA" id="ARBA00023015"/>
    </source>
</evidence>
<evidence type="ECO:0000256" key="4">
    <source>
        <dbReference type="ARBA" id="ARBA00023163"/>
    </source>
</evidence>
<dbReference type="SUPFAM" id="SSF48452">
    <property type="entry name" value="TPR-like"/>
    <property type="match status" value="1"/>
</dbReference>
<feature type="domain" description="OmpR/PhoB-type" evidence="7">
    <location>
        <begin position="1"/>
        <end position="99"/>
    </location>
</feature>
<dbReference type="CDD" id="cd15831">
    <property type="entry name" value="BTAD"/>
    <property type="match status" value="1"/>
</dbReference>
<dbReference type="GO" id="GO:0003677">
    <property type="term" value="F:DNA binding"/>
    <property type="evidence" value="ECO:0007669"/>
    <property type="project" value="UniProtKB-UniRule"/>
</dbReference>
<dbReference type="InterPro" id="IPR005158">
    <property type="entry name" value="BTAD"/>
</dbReference>
<dbReference type="Proteomes" id="UP000598146">
    <property type="component" value="Unassembled WGS sequence"/>
</dbReference>
<feature type="region of interest" description="Disordered" evidence="6">
    <location>
        <begin position="629"/>
        <end position="654"/>
    </location>
</feature>
<dbReference type="PANTHER" id="PTHR35807">
    <property type="entry name" value="TRANSCRIPTIONAL REGULATOR REDD-RELATED"/>
    <property type="match status" value="1"/>
</dbReference>
<evidence type="ECO:0000313" key="8">
    <source>
        <dbReference type="EMBL" id="MBG0564565.1"/>
    </source>
</evidence>
<comment type="caution">
    <text evidence="8">The sequence shown here is derived from an EMBL/GenBank/DDBJ whole genome shotgun (WGS) entry which is preliminary data.</text>
</comment>
<dbReference type="Pfam" id="PF00486">
    <property type="entry name" value="Trans_reg_C"/>
    <property type="match status" value="1"/>
</dbReference>
<keyword evidence="9" id="KW-1185">Reference proteome</keyword>
<evidence type="ECO:0000256" key="1">
    <source>
        <dbReference type="ARBA" id="ARBA00005820"/>
    </source>
</evidence>
<dbReference type="InterPro" id="IPR011990">
    <property type="entry name" value="TPR-like_helical_dom_sf"/>
</dbReference>
<keyword evidence="3 5" id="KW-0238">DNA-binding</keyword>
<accession>A0A931CGN3</accession>
<sequence>MRIRFGVLGPVVAEDETGRPVDLKGPMHRAVLARLLVARGRVVLVSDLVDDLWVAPPDGAVAAVRTFVAALRRGLEPDRPPRAPAALLITKGPGYALSPPPADVDAWRFEQVVLDPESTLAALTEALGQWRGPAYADFPDAAWARADRARLTELRLHAVERQAAARLDLGRPAEAVPDLDAHVTEHPWREEGWRLLATALYRSGRQADALAVLRRARELLTGQLGIDPGPALRALQSDILTQEPHLDGQAVWTRAAATYDRVLRGGPRLEAAVGLLRNLAVAGPDGLEAAREQRAAAVAAAEQLSDPELTARVIGAYDVPAIWTRVDDPEQAGAVVAAAERALAALPSDAHPTVRARLLATIAVESRGTTEPRPVACAAEAERIARELDDPGLLAFALNGVWMQSFGRIGQSGRRDAIGAELVALASRHALVTAEVLGHLIRMQARSAVAGFAEADRHAAAADALAARHSLPLVGVFTDWYRALRTDVARDARAEQAEQAYRAAAARLDRAGMPGMRAGLLPLALLGMRVQRGLPLVDEGGFGPYEAWVRPLLSPGMAVGDVPDPPPGPLAEALWCLVARAAVDAGDDAAMRRARRALEPAAGEWAGAGSGLLTVGPVRPYLDAIDRRLSRRADRRAATRPRPGARTPGPHPPA</sequence>
<dbReference type="AlphaFoldDB" id="A0A931CGN3"/>
<dbReference type="PANTHER" id="PTHR35807:SF1">
    <property type="entry name" value="TRANSCRIPTIONAL REGULATOR REDD"/>
    <property type="match status" value="1"/>
</dbReference>
<dbReference type="InterPro" id="IPR016032">
    <property type="entry name" value="Sig_transdc_resp-reg_C-effctor"/>
</dbReference>
<dbReference type="EMBL" id="JADQTO010000011">
    <property type="protein sequence ID" value="MBG0564565.1"/>
    <property type="molecule type" value="Genomic_DNA"/>
</dbReference>
<dbReference type="InterPro" id="IPR051677">
    <property type="entry name" value="AfsR-DnrI-RedD_regulator"/>
</dbReference>
<reference evidence="8" key="1">
    <citation type="submission" date="2020-11" db="EMBL/GenBank/DDBJ databases">
        <title>Isolation and identification of active actinomycetes.</title>
        <authorList>
            <person name="Sun X."/>
        </authorList>
    </citation>
    <scope>NUCLEOTIDE SEQUENCE</scope>
    <source>
        <strain evidence="8">NEAU-A11</strain>
    </source>
</reference>
<dbReference type="GO" id="GO:0006355">
    <property type="term" value="P:regulation of DNA-templated transcription"/>
    <property type="evidence" value="ECO:0007669"/>
    <property type="project" value="InterPro"/>
</dbReference>
<dbReference type="SMART" id="SM01043">
    <property type="entry name" value="BTAD"/>
    <property type="match status" value="1"/>
</dbReference>
<feature type="DNA-binding region" description="OmpR/PhoB-type" evidence="5">
    <location>
        <begin position="1"/>
        <end position="99"/>
    </location>
</feature>
<dbReference type="GO" id="GO:0000160">
    <property type="term" value="P:phosphorelay signal transduction system"/>
    <property type="evidence" value="ECO:0007669"/>
    <property type="project" value="InterPro"/>
</dbReference>
<keyword evidence="4" id="KW-0804">Transcription</keyword>
<dbReference type="InterPro" id="IPR036388">
    <property type="entry name" value="WH-like_DNA-bd_sf"/>
</dbReference>
<evidence type="ECO:0000256" key="5">
    <source>
        <dbReference type="PROSITE-ProRule" id="PRU01091"/>
    </source>
</evidence>
<name>A0A931CGN3_9ACTN</name>
<dbReference type="Gene3D" id="1.10.10.10">
    <property type="entry name" value="Winged helix-like DNA-binding domain superfamily/Winged helix DNA-binding domain"/>
    <property type="match status" value="1"/>
</dbReference>
<evidence type="ECO:0000259" key="7">
    <source>
        <dbReference type="PROSITE" id="PS51755"/>
    </source>
</evidence>
<dbReference type="Gene3D" id="1.25.40.10">
    <property type="entry name" value="Tetratricopeptide repeat domain"/>
    <property type="match status" value="1"/>
</dbReference>
<dbReference type="SMART" id="SM00862">
    <property type="entry name" value="Trans_reg_C"/>
    <property type="match status" value="1"/>
</dbReference>
<evidence type="ECO:0000256" key="3">
    <source>
        <dbReference type="ARBA" id="ARBA00023125"/>
    </source>
</evidence>
<protein>
    <submittedName>
        <fullName evidence="8">AfsR/SARP family transcriptional regulator</fullName>
    </submittedName>
</protein>
<dbReference type="RefSeq" id="WP_196416339.1">
    <property type="nucleotide sequence ID" value="NZ_JADQTO010000011.1"/>
</dbReference>
<organism evidence="8 9">
    <name type="scientific">Actinoplanes aureus</name>
    <dbReference type="NCBI Taxonomy" id="2792083"/>
    <lineage>
        <taxon>Bacteria</taxon>
        <taxon>Bacillati</taxon>
        <taxon>Actinomycetota</taxon>
        <taxon>Actinomycetes</taxon>
        <taxon>Micromonosporales</taxon>
        <taxon>Micromonosporaceae</taxon>
        <taxon>Actinoplanes</taxon>
    </lineage>
</organism>
<dbReference type="Pfam" id="PF03704">
    <property type="entry name" value="BTAD"/>
    <property type="match status" value="1"/>
</dbReference>
<keyword evidence="2" id="KW-0805">Transcription regulation</keyword>